<evidence type="ECO:0000256" key="6">
    <source>
        <dbReference type="ARBA" id="ARBA00023136"/>
    </source>
</evidence>
<keyword evidence="2" id="KW-0813">Transport</keyword>
<feature type="transmembrane region" description="Helical" evidence="7">
    <location>
        <begin position="265"/>
        <end position="284"/>
    </location>
</feature>
<reference evidence="9" key="2">
    <citation type="journal article" date="2021" name="PeerJ">
        <title>Extensive microbial diversity within the chicken gut microbiome revealed by metagenomics and culture.</title>
        <authorList>
            <person name="Gilroy R."/>
            <person name="Ravi A."/>
            <person name="Getino M."/>
            <person name="Pursley I."/>
            <person name="Horton D.L."/>
            <person name="Alikhan N.F."/>
            <person name="Baker D."/>
            <person name="Gharbi K."/>
            <person name="Hall N."/>
            <person name="Watson M."/>
            <person name="Adriaenssens E.M."/>
            <person name="Foster-Nyarko E."/>
            <person name="Jarju S."/>
            <person name="Secka A."/>
            <person name="Antonio M."/>
            <person name="Oren A."/>
            <person name="Chaudhuri R.R."/>
            <person name="La Ragione R."/>
            <person name="Hildebrand F."/>
            <person name="Pallen M.J."/>
        </authorList>
    </citation>
    <scope>NUCLEOTIDE SEQUENCE</scope>
    <source>
        <strain evidence="9">ChiSxjej1B13-7041</strain>
    </source>
</reference>
<evidence type="ECO:0000256" key="2">
    <source>
        <dbReference type="ARBA" id="ARBA00022448"/>
    </source>
</evidence>
<evidence type="ECO:0000256" key="7">
    <source>
        <dbReference type="SAM" id="Phobius"/>
    </source>
</evidence>
<evidence type="ECO:0000256" key="1">
    <source>
        <dbReference type="ARBA" id="ARBA00004651"/>
    </source>
</evidence>
<dbReference type="AlphaFoldDB" id="A0A9D1JF45"/>
<evidence type="ECO:0000256" key="3">
    <source>
        <dbReference type="ARBA" id="ARBA00022475"/>
    </source>
</evidence>
<keyword evidence="3" id="KW-1003">Cell membrane</keyword>
<evidence type="ECO:0000256" key="5">
    <source>
        <dbReference type="ARBA" id="ARBA00022989"/>
    </source>
</evidence>
<gene>
    <name evidence="9" type="ORF">IAB98_04065</name>
</gene>
<dbReference type="Gene3D" id="1.20.1250.20">
    <property type="entry name" value="MFS general substrate transporter like domains"/>
    <property type="match status" value="1"/>
</dbReference>
<dbReference type="InterPro" id="IPR020846">
    <property type="entry name" value="MFS_dom"/>
</dbReference>
<dbReference type="Proteomes" id="UP000886841">
    <property type="component" value="Unassembled WGS sequence"/>
</dbReference>
<accession>A0A9D1JF45</accession>
<feature type="transmembrane region" description="Helical" evidence="7">
    <location>
        <begin position="12"/>
        <end position="39"/>
    </location>
</feature>
<evidence type="ECO:0000313" key="10">
    <source>
        <dbReference type="Proteomes" id="UP000886841"/>
    </source>
</evidence>
<feature type="domain" description="Major facilitator superfamily (MFS) profile" evidence="8">
    <location>
        <begin position="218"/>
        <end position="406"/>
    </location>
</feature>
<keyword evidence="4 7" id="KW-0812">Transmembrane</keyword>
<dbReference type="EMBL" id="DVHU01000035">
    <property type="protein sequence ID" value="HIR92578.1"/>
    <property type="molecule type" value="Genomic_DNA"/>
</dbReference>
<reference evidence="9" key="1">
    <citation type="submission" date="2020-10" db="EMBL/GenBank/DDBJ databases">
        <authorList>
            <person name="Gilroy R."/>
        </authorList>
    </citation>
    <scope>NUCLEOTIDE SEQUENCE</scope>
    <source>
        <strain evidence="9">ChiSxjej1B13-7041</strain>
    </source>
</reference>
<dbReference type="PANTHER" id="PTHR43266:SF10">
    <property type="entry name" value="BACILYSIN EXPORTER BACE-RELATED"/>
    <property type="match status" value="1"/>
</dbReference>
<dbReference type="CDD" id="cd06173">
    <property type="entry name" value="MFS_MefA_like"/>
    <property type="match status" value="1"/>
</dbReference>
<evidence type="ECO:0000256" key="4">
    <source>
        <dbReference type="ARBA" id="ARBA00022692"/>
    </source>
</evidence>
<dbReference type="InterPro" id="IPR036259">
    <property type="entry name" value="MFS_trans_sf"/>
</dbReference>
<evidence type="ECO:0000259" key="8">
    <source>
        <dbReference type="PROSITE" id="PS50850"/>
    </source>
</evidence>
<dbReference type="GO" id="GO:0005886">
    <property type="term" value="C:plasma membrane"/>
    <property type="evidence" value="ECO:0007669"/>
    <property type="project" value="UniProtKB-SubCell"/>
</dbReference>
<feature type="transmembrane region" description="Helical" evidence="7">
    <location>
        <begin position="153"/>
        <end position="170"/>
    </location>
</feature>
<name>A0A9D1JF45_9FIRM</name>
<feature type="transmembrane region" description="Helical" evidence="7">
    <location>
        <begin position="176"/>
        <end position="195"/>
    </location>
</feature>
<feature type="transmembrane region" description="Helical" evidence="7">
    <location>
        <begin position="78"/>
        <end position="100"/>
    </location>
</feature>
<protein>
    <submittedName>
        <fullName evidence="9">MFS transporter</fullName>
    </submittedName>
</protein>
<keyword evidence="5 7" id="KW-1133">Transmembrane helix</keyword>
<dbReference type="PROSITE" id="PS50850">
    <property type="entry name" value="MFS"/>
    <property type="match status" value="1"/>
</dbReference>
<dbReference type="PANTHER" id="PTHR43266">
    <property type="entry name" value="MACROLIDE-EFFLUX PROTEIN"/>
    <property type="match status" value="1"/>
</dbReference>
<feature type="transmembrane region" description="Helical" evidence="7">
    <location>
        <begin position="45"/>
        <end position="66"/>
    </location>
</feature>
<feature type="transmembrane region" description="Helical" evidence="7">
    <location>
        <begin position="106"/>
        <end position="132"/>
    </location>
</feature>
<comment type="caution">
    <text evidence="9">The sequence shown here is derived from an EMBL/GenBank/DDBJ whole genome shotgun (WGS) entry which is preliminary data.</text>
</comment>
<comment type="subcellular location">
    <subcellularLocation>
        <location evidence="1">Cell membrane</location>
        <topology evidence="1">Multi-pass membrane protein</topology>
    </subcellularLocation>
</comment>
<sequence length="406" mass="43862">MNDLQSSGWQKRILLFLISQCITLFGSTLVQMALVWYAAMETSSGAWVAAFSVCSYLPQFFLSFLGGVWADRYPRKRLIMGADGLIAFSTFLMVLAIPHISSEPVMLGGLLLMSLIRSLGAGIQTPAVNAVIPQLVPQEKLMRYNGLNGAMQSLVNFAAPAAAGAAFALGTLRTTLMIDIITAILGNLLLFPLTLPKRETERKKAPLFSEMKTGLSYAFSDRLIGRLLILYGLLTFLCVPAGYLAGLLVRRVFGETYWHLTGVELVGFAGMMAGGVVMSIWGGFRRREKTLAAGLLFFGACAVGMGFSRNFMLYLVLMLFYGAALNVVQTTITTMLQEKTNPSMQGRVFGMQGTMYSGFLPAGMAIFGPLADLFPLQWIILGSGAGLMLLGGIAYGIFVLAAPGRV</sequence>
<dbReference type="InterPro" id="IPR011701">
    <property type="entry name" value="MFS"/>
</dbReference>
<dbReference type="SUPFAM" id="SSF103473">
    <property type="entry name" value="MFS general substrate transporter"/>
    <property type="match status" value="1"/>
</dbReference>
<proteinExistence type="predicted"/>
<feature type="transmembrane region" description="Helical" evidence="7">
    <location>
        <begin position="376"/>
        <end position="402"/>
    </location>
</feature>
<feature type="transmembrane region" description="Helical" evidence="7">
    <location>
        <begin position="313"/>
        <end position="336"/>
    </location>
</feature>
<dbReference type="GO" id="GO:0022857">
    <property type="term" value="F:transmembrane transporter activity"/>
    <property type="evidence" value="ECO:0007669"/>
    <property type="project" value="InterPro"/>
</dbReference>
<keyword evidence="6 7" id="KW-0472">Membrane</keyword>
<dbReference type="Pfam" id="PF07690">
    <property type="entry name" value="MFS_1"/>
    <property type="match status" value="1"/>
</dbReference>
<feature type="transmembrane region" description="Helical" evidence="7">
    <location>
        <begin position="348"/>
        <end position="370"/>
    </location>
</feature>
<feature type="transmembrane region" description="Helical" evidence="7">
    <location>
        <begin position="291"/>
        <end position="307"/>
    </location>
</feature>
<feature type="transmembrane region" description="Helical" evidence="7">
    <location>
        <begin position="227"/>
        <end position="245"/>
    </location>
</feature>
<organism evidence="9 10">
    <name type="scientific">Candidatus Egerieimonas intestinavium</name>
    <dbReference type="NCBI Taxonomy" id="2840777"/>
    <lineage>
        <taxon>Bacteria</taxon>
        <taxon>Bacillati</taxon>
        <taxon>Bacillota</taxon>
        <taxon>Clostridia</taxon>
        <taxon>Lachnospirales</taxon>
        <taxon>Lachnospiraceae</taxon>
        <taxon>Lachnospiraceae incertae sedis</taxon>
        <taxon>Candidatus Egerieimonas</taxon>
    </lineage>
</organism>
<evidence type="ECO:0000313" key="9">
    <source>
        <dbReference type="EMBL" id="HIR92578.1"/>
    </source>
</evidence>